<evidence type="ECO:0000313" key="1">
    <source>
        <dbReference type="EMBL" id="GIY08678.1"/>
    </source>
</evidence>
<protein>
    <submittedName>
        <fullName evidence="1">Uncharacterized protein</fullName>
    </submittedName>
</protein>
<dbReference type="AlphaFoldDB" id="A0AAV4QF34"/>
<sequence length="85" mass="9898">MLSGNKIFYGCMLSNFKNGTQVDLHEWRSFKSKDSERTIRSANHFEFDSELRKRFCPAGRAITFDFGEPHPVDRDLDRAPERESA</sequence>
<keyword evidence="2" id="KW-1185">Reference proteome</keyword>
<dbReference type="Proteomes" id="UP001054945">
    <property type="component" value="Unassembled WGS sequence"/>
</dbReference>
<dbReference type="EMBL" id="BPLR01006275">
    <property type="protein sequence ID" value="GIY08678.1"/>
    <property type="molecule type" value="Genomic_DNA"/>
</dbReference>
<accession>A0AAV4QF34</accession>
<name>A0AAV4QF34_CAEEX</name>
<comment type="caution">
    <text evidence="1">The sequence shown here is derived from an EMBL/GenBank/DDBJ whole genome shotgun (WGS) entry which is preliminary data.</text>
</comment>
<proteinExistence type="predicted"/>
<reference evidence="1 2" key="1">
    <citation type="submission" date="2021-06" db="EMBL/GenBank/DDBJ databases">
        <title>Caerostris extrusa draft genome.</title>
        <authorList>
            <person name="Kono N."/>
            <person name="Arakawa K."/>
        </authorList>
    </citation>
    <scope>NUCLEOTIDE SEQUENCE [LARGE SCALE GENOMIC DNA]</scope>
</reference>
<organism evidence="1 2">
    <name type="scientific">Caerostris extrusa</name>
    <name type="common">Bark spider</name>
    <name type="synonym">Caerostris bankana</name>
    <dbReference type="NCBI Taxonomy" id="172846"/>
    <lineage>
        <taxon>Eukaryota</taxon>
        <taxon>Metazoa</taxon>
        <taxon>Ecdysozoa</taxon>
        <taxon>Arthropoda</taxon>
        <taxon>Chelicerata</taxon>
        <taxon>Arachnida</taxon>
        <taxon>Araneae</taxon>
        <taxon>Araneomorphae</taxon>
        <taxon>Entelegynae</taxon>
        <taxon>Araneoidea</taxon>
        <taxon>Araneidae</taxon>
        <taxon>Caerostris</taxon>
    </lineage>
</organism>
<evidence type="ECO:0000313" key="2">
    <source>
        <dbReference type="Proteomes" id="UP001054945"/>
    </source>
</evidence>
<gene>
    <name evidence="1" type="ORF">CEXT_321971</name>
</gene>